<feature type="chain" id="PRO_5043775377" description="CUB domain-containing protein" evidence="3">
    <location>
        <begin position="18"/>
        <end position="412"/>
    </location>
</feature>
<comment type="caution">
    <text evidence="2">Lacks conserved residue(s) required for the propagation of feature annotation.</text>
</comment>
<dbReference type="Pfam" id="PF00059">
    <property type="entry name" value="Lectin_C"/>
    <property type="match status" value="2"/>
</dbReference>
<evidence type="ECO:0008006" key="8">
    <source>
        <dbReference type="Google" id="ProtNLM"/>
    </source>
</evidence>
<dbReference type="SUPFAM" id="SSF56436">
    <property type="entry name" value="C-type lectin-like"/>
    <property type="match status" value="2"/>
</dbReference>
<evidence type="ECO:0000256" key="3">
    <source>
        <dbReference type="SAM" id="SignalP"/>
    </source>
</evidence>
<dbReference type="PANTHER" id="PTHR22991:SF41">
    <property type="entry name" value="CUB DOMAIN-CONTAINING PROTEIN-RELATED"/>
    <property type="match status" value="1"/>
</dbReference>
<dbReference type="PROSITE" id="PS50041">
    <property type="entry name" value="C_TYPE_LECTIN_2"/>
    <property type="match status" value="2"/>
</dbReference>
<name>A0AAV5TWR9_9BILA</name>
<dbReference type="SMART" id="SM00034">
    <property type="entry name" value="CLECT"/>
    <property type="match status" value="2"/>
</dbReference>
<protein>
    <recommendedName>
        <fullName evidence="8">CUB domain-containing protein</fullName>
    </recommendedName>
</protein>
<dbReference type="SMART" id="SM00042">
    <property type="entry name" value="CUB"/>
    <property type="match status" value="1"/>
</dbReference>
<dbReference type="InterPro" id="IPR050976">
    <property type="entry name" value="Snaclec"/>
</dbReference>
<organism evidence="6 7">
    <name type="scientific">Pristionchus entomophagus</name>
    <dbReference type="NCBI Taxonomy" id="358040"/>
    <lineage>
        <taxon>Eukaryota</taxon>
        <taxon>Metazoa</taxon>
        <taxon>Ecdysozoa</taxon>
        <taxon>Nematoda</taxon>
        <taxon>Chromadorea</taxon>
        <taxon>Rhabditida</taxon>
        <taxon>Rhabditina</taxon>
        <taxon>Diplogasteromorpha</taxon>
        <taxon>Diplogasteroidea</taxon>
        <taxon>Neodiplogasteridae</taxon>
        <taxon>Pristionchus</taxon>
    </lineage>
</organism>
<dbReference type="Gene3D" id="3.10.100.10">
    <property type="entry name" value="Mannose-Binding Protein A, subunit A"/>
    <property type="match status" value="2"/>
</dbReference>
<keyword evidence="1 2" id="KW-1015">Disulfide bond</keyword>
<dbReference type="Gene3D" id="2.60.120.290">
    <property type="entry name" value="Spermadhesin, CUB domain"/>
    <property type="match status" value="1"/>
</dbReference>
<proteinExistence type="predicted"/>
<feature type="signal peptide" evidence="3">
    <location>
        <begin position="1"/>
        <end position="17"/>
    </location>
</feature>
<keyword evidence="3" id="KW-0732">Signal</keyword>
<feature type="disulfide bond" evidence="2">
    <location>
        <begin position="302"/>
        <end position="329"/>
    </location>
</feature>
<dbReference type="SUPFAM" id="SSF49854">
    <property type="entry name" value="Spermadhesin, CUB domain"/>
    <property type="match status" value="1"/>
</dbReference>
<evidence type="ECO:0000259" key="5">
    <source>
        <dbReference type="PROSITE" id="PS50041"/>
    </source>
</evidence>
<dbReference type="InterPro" id="IPR035914">
    <property type="entry name" value="Sperma_CUB_dom_sf"/>
</dbReference>
<dbReference type="Pfam" id="PF00431">
    <property type="entry name" value="CUB"/>
    <property type="match status" value="1"/>
</dbReference>
<dbReference type="PANTHER" id="PTHR22991">
    <property type="entry name" value="PROTEIN CBG13490"/>
    <property type="match status" value="1"/>
</dbReference>
<dbReference type="CDD" id="cd00041">
    <property type="entry name" value="CUB"/>
    <property type="match status" value="1"/>
</dbReference>
<dbReference type="CDD" id="cd00037">
    <property type="entry name" value="CLECT"/>
    <property type="match status" value="2"/>
</dbReference>
<evidence type="ECO:0000259" key="4">
    <source>
        <dbReference type="PROSITE" id="PS01180"/>
    </source>
</evidence>
<sequence>MRIVTLSFLLLISFVHCDFCPNGYSQAPNGGDCFKILVYYEPWIPAYYPKTFPEVEADCNNAGGGLLASVHSDEENEFIRTLVRSTDHCQDYLNTNIGIRCVGMECKWDDGTNVTYTNFDSFYGPKDGHTFCFGLSAGQWTSKSCEGKIDSECWACSVKARTIECMDGESIYKGGCVSVQTSPLDGKSAREACPGGGKLVSIHGDNENSFYTQWASKPGATGTTYIGGQYVNGKFSWMDGSYNSPVYWANGFPSYAFGECVQLLLASEFGVKGQWTNIDCSDKQSYICIRDGTGTPKADPHCQPVQHFTESGSIISPNYPLSIPAQQTCEYVLETKEGTCVSITFQAFYCQSGATLSLFDGPDTDPFAIFGAKSPRLNQPYTATSNVIRMIFATDGTSPPIGFGWEAEFTGK</sequence>
<feature type="domain" description="C-type lectin" evidence="5">
    <location>
        <begin position="172"/>
        <end position="289"/>
    </location>
</feature>
<feature type="domain" description="C-type lectin" evidence="5">
    <location>
        <begin position="29"/>
        <end position="154"/>
    </location>
</feature>
<evidence type="ECO:0000313" key="6">
    <source>
        <dbReference type="EMBL" id="GMS98700.1"/>
    </source>
</evidence>
<evidence type="ECO:0000256" key="2">
    <source>
        <dbReference type="PROSITE-ProRule" id="PRU00059"/>
    </source>
</evidence>
<dbReference type="Proteomes" id="UP001432027">
    <property type="component" value="Unassembled WGS sequence"/>
</dbReference>
<dbReference type="InterPro" id="IPR016187">
    <property type="entry name" value="CTDL_fold"/>
</dbReference>
<dbReference type="EMBL" id="BTSX01000005">
    <property type="protein sequence ID" value="GMS98700.1"/>
    <property type="molecule type" value="Genomic_DNA"/>
</dbReference>
<dbReference type="PROSITE" id="PS01180">
    <property type="entry name" value="CUB"/>
    <property type="match status" value="1"/>
</dbReference>
<reference evidence="6" key="1">
    <citation type="submission" date="2023-10" db="EMBL/GenBank/DDBJ databases">
        <title>Genome assembly of Pristionchus species.</title>
        <authorList>
            <person name="Yoshida K."/>
            <person name="Sommer R.J."/>
        </authorList>
    </citation>
    <scope>NUCLEOTIDE SEQUENCE</scope>
    <source>
        <strain evidence="6">RS0144</strain>
    </source>
</reference>
<keyword evidence="7" id="KW-1185">Reference proteome</keyword>
<accession>A0AAV5TWR9</accession>
<dbReference type="InterPro" id="IPR001304">
    <property type="entry name" value="C-type_lectin-like"/>
</dbReference>
<evidence type="ECO:0000313" key="7">
    <source>
        <dbReference type="Proteomes" id="UP001432027"/>
    </source>
</evidence>
<comment type="caution">
    <text evidence="6">The sequence shown here is derived from an EMBL/GenBank/DDBJ whole genome shotgun (WGS) entry which is preliminary data.</text>
</comment>
<dbReference type="InterPro" id="IPR016186">
    <property type="entry name" value="C-type_lectin-like/link_sf"/>
</dbReference>
<dbReference type="InterPro" id="IPR000859">
    <property type="entry name" value="CUB_dom"/>
</dbReference>
<gene>
    <name evidence="6" type="ORF">PENTCL1PPCAC_20875</name>
</gene>
<dbReference type="AlphaFoldDB" id="A0AAV5TWR9"/>
<feature type="domain" description="CUB" evidence="4">
    <location>
        <begin position="302"/>
        <end position="412"/>
    </location>
</feature>
<evidence type="ECO:0000256" key="1">
    <source>
        <dbReference type="ARBA" id="ARBA00023157"/>
    </source>
</evidence>